<dbReference type="RefSeq" id="WP_409658778.1">
    <property type="nucleotide sequence ID" value="NZ_JBKBUW010000072.1"/>
</dbReference>
<proteinExistence type="predicted"/>
<name>A0A7C3HZE2_MEIRU</name>
<evidence type="ECO:0000313" key="1">
    <source>
        <dbReference type="EMBL" id="HFG20205.1"/>
    </source>
</evidence>
<dbReference type="AlphaFoldDB" id="A0A7C3HZE2"/>
<reference evidence="1" key="1">
    <citation type="journal article" date="2020" name="mSystems">
        <title>Genome- and Community-Level Interaction Insights into Carbon Utilization and Element Cycling Functions of Hydrothermarchaeota in Hydrothermal Sediment.</title>
        <authorList>
            <person name="Zhou Z."/>
            <person name="Liu Y."/>
            <person name="Xu W."/>
            <person name="Pan J."/>
            <person name="Luo Z.H."/>
            <person name="Li M."/>
        </authorList>
    </citation>
    <scope>NUCLEOTIDE SEQUENCE [LARGE SCALE GENOMIC DNA]</scope>
    <source>
        <strain evidence="1">SpSt-524</strain>
    </source>
</reference>
<accession>A0A7C3HZE2</accession>
<protein>
    <submittedName>
        <fullName evidence="1">Uncharacterized protein</fullName>
    </submittedName>
</protein>
<organism evidence="1">
    <name type="scientific">Meiothermus ruber</name>
    <dbReference type="NCBI Taxonomy" id="277"/>
    <lineage>
        <taxon>Bacteria</taxon>
        <taxon>Thermotogati</taxon>
        <taxon>Deinococcota</taxon>
        <taxon>Deinococci</taxon>
        <taxon>Thermales</taxon>
        <taxon>Thermaceae</taxon>
        <taxon>Meiothermus</taxon>
    </lineage>
</organism>
<gene>
    <name evidence="1" type="ORF">ENS82_05705</name>
</gene>
<dbReference type="EMBL" id="DSWI01000012">
    <property type="protein sequence ID" value="HFG20205.1"/>
    <property type="molecule type" value="Genomic_DNA"/>
</dbReference>
<comment type="caution">
    <text evidence="1">The sequence shown here is derived from an EMBL/GenBank/DDBJ whole genome shotgun (WGS) entry which is preliminary data.</text>
</comment>
<sequence>MPLIKILLLLATFGFVLAQNPSWPPRLEPGQVWNFSLEAQGQRFTWNVRLGTAQGGVFEAQAQGVDTRPAQVVYFADTLPGTSYKNVLVFDFKAPTTASSFASPFTCIIQPDGKGTVVLAGVPCSASLGSASSGTSGAAGAPTWLKEARKEPVMGQVWRLEAFNVAWNLAFSKAESNGFSGTATIVENRSGNPLPADWAFRLTYVGRTVRLDISVGQALIACLLEEQYQNAVNGALRGEANLYSQGQSGSRGESGCRVVLHAQ</sequence>